<protein>
    <submittedName>
        <fullName evidence="1">Truncated coat protein</fullName>
    </submittedName>
</protein>
<accession>H6VSX9</accession>
<organismHost>
    <name type="scientific">Cucurbita moschata</name>
    <name type="common">Winter crookneck squash</name>
    <name type="synonym">Cucurbita pepo var. moschata</name>
    <dbReference type="NCBI Taxonomy" id="3662"/>
</organismHost>
<reference evidence="1" key="1">
    <citation type="submission" date="2011-10" db="EMBL/GenBank/DDBJ databases">
        <title>Detection, incidence and molecular characterizations of Squash leaf curl virus, Watermelon chlorotic stunt virus and other whitefly-transmitted viruses causing a major threat to cucurbit production in Lebanon.</title>
        <authorList>
            <person name="Jawhari M."/>
            <person name="Samsatly J."/>
            <person name="Sobh H."/>
            <person name="Abou-Jawdah Y."/>
        </authorList>
    </citation>
    <scope>NUCLEOTIDE SEQUENCE</scope>
    <source>
        <strain evidence="1">LBm1</strain>
    </source>
</reference>
<keyword evidence="1" id="KW-0167">Capsid protein</keyword>
<gene>
    <name evidence="1" type="primary">AV1</name>
</gene>
<evidence type="ECO:0000313" key="1">
    <source>
        <dbReference type="EMBL" id="AFB69850.1"/>
    </source>
</evidence>
<keyword evidence="1" id="KW-0946">Virion</keyword>
<organismHost>
    <name type="scientific">Cucurbita pepo</name>
    <name type="common">Vegetable marrow</name>
    <name type="synonym">Summer squash</name>
    <dbReference type="NCBI Taxonomy" id="3663"/>
</organismHost>
<organismHost>
    <name type="scientific">Phaseolus vulgaris</name>
    <name type="common">Kidney bean</name>
    <name type="synonym">French bean</name>
    <dbReference type="NCBI Taxonomy" id="3885"/>
</organismHost>
<sequence length="53" mass="5893">MVKRDAPWRLMAGTSKVSRSANFSPRGGMGPRFNKAAAWVNRPMYRKPGSIAQ</sequence>
<proteinExistence type="predicted"/>
<dbReference type="GO" id="GO:0019028">
    <property type="term" value="C:viral capsid"/>
    <property type="evidence" value="ECO:0007669"/>
    <property type="project" value="UniProtKB-KW"/>
</dbReference>
<dbReference type="EMBL" id="JN871584">
    <property type="protein sequence ID" value="AFB69850.1"/>
    <property type="molecule type" value="Genomic_DNA"/>
</dbReference>
<organism evidence="1">
    <name type="scientific">Squash leaf curl virus</name>
    <name type="common">SLCV</name>
    <dbReference type="NCBI Taxonomy" id="10829"/>
    <lineage>
        <taxon>Viruses</taxon>
        <taxon>Monodnaviria</taxon>
        <taxon>Shotokuvirae</taxon>
        <taxon>Cressdnaviricota</taxon>
        <taxon>Repensiviricetes</taxon>
        <taxon>Geplafuvirales</taxon>
        <taxon>Geminiviridae</taxon>
        <taxon>Begomovirus</taxon>
        <taxon>Begomovirus cucurbitapeponis</taxon>
    </lineage>
</organism>
<name>H6VSX9_SLCV</name>